<gene>
    <name evidence="1" type="ordered locus">Oweho_0007</name>
</gene>
<organism evidence="1 2">
    <name type="scientific">Owenweeksia hongkongensis (strain DSM 17368 / CIP 108786 / JCM 12287 / NRRL B-23963 / UST20020801)</name>
    <dbReference type="NCBI Taxonomy" id="926562"/>
    <lineage>
        <taxon>Bacteria</taxon>
        <taxon>Pseudomonadati</taxon>
        <taxon>Bacteroidota</taxon>
        <taxon>Flavobacteriia</taxon>
        <taxon>Flavobacteriales</taxon>
        <taxon>Owenweeksiaceae</taxon>
        <taxon>Owenweeksia</taxon>
    </lineage>
</organism>
<dbReference type="HOGENOM" id="CLU_1957374_0_0_10"/>
<dbReference type="OrthoDB" id="9912021at2"/>
<name>G8R523_OWEHD</name>
<dbReference type="KEGG" id="oho:Oweho_0007"/>
<keyword evidence="2" id="KW-1185">Reference proteome</keyword>
<dbReference type="RefSeq" id="WP_014200395.1">
    <property type="nucleotide sequence ID" value="NC_016599.1"/>
</dbReference>
<evidence type="ECO:0000313" key="2">
    <source>
        <dbReference type="Proteomes" id="UP000005631"/>
    </source>
</evidence>
<dbReference type="STRING" id="926562.Oweho_0007"/>
<accession>G8R523</accession>
<evidence type="ECO:0008006" key="3">
    <source>
        <dbReference type="Google" id="ProtNLM"/>
    </source>
</evidence>
<protein>
    <recommendedName>
        <fullName evidence="3">Lipoprotein</fullName>
    </recommendedName>
</protein>
<dbReference type="PROSITE" id="PS51257">
    <property type="entry name" value="PROKAR_LIPOPROTEIN"/>
    <property type="match status" value="1"/>
</dbReference>
<dbReference type="Proteomes" id="UP000005631">
    <property type="component" value="Chromosome"/>
</dbReference>
<dbReference type="EMBL" id="CP003156">
    <property type="protein sequence ID" value="AEV31034.1"/>
    <property type="molecule type" value="Genomic_DNA"/>
</dbReference>
<reference evidence="1 2" key="1">
    <citation type="journal article" date="2012" name="Stand. Genomic Sci.">
        <title>Genome sequence of the orange-pigmented seawater bacterium Owenweeksia hongkongensis type strain (UST20020801(T)).</title>
        <authorList>
            <person name="Riedel T."/>
            <person name="Held B."/>
            <person name="Nolan M."/>
            <person name="Lucas S."/>
            <person name="Lapidus A."/>
            <person name="Tice H."/>
            <person name="Del Rio T.G."/>
            <person name="Cheng J.F."/>
            <person name="Han C."/>
            <person name="Tapia R."/>
            <person name="Goodwin L.A."/>
            <person name="Pitluck S."/>
            <person name="Liolios K."/>
            <person name="Mavromatis K."/>
            <person name="Pagani I."/>
            <person name="Ivanova N."/>
            <person name="Mikhailova N."/>
            <person name="Pati A."/>
            <person name="Chen A."/>
            <person name="Palaniappan K."/>
            <person name="Rohde M."/>
            <person name="Tindall B.J."/>
            <person name="Detter J.C."/>
            <person name="Goker M."/>
            <person name="Woyke T."/>
            <person name="Bristow J."/>
            <person name="Eisen J.A."/>
            <person name="Markowitz V."/>
            <person name="Hugenholtz P."/>
            <person name="Klenk H.P."/>
            <person name="Kyrpides N.C."/>
        </authorList>
    </citation>
    <scope>NUCLEOTIDE SEQUENCE</scope>
    <source>
        <strain evidence="2">DSM 17368 / JCM 12287 / NRRL B-23963</strain>
    </source>
</reference>
<proteinExistence type="predicted"/>
<dbReference type="AlphaFoldDB" id="G8R523"/>
<evidence type="ECO:0000313" key="1">
    <source>
        <dbReference type="EMBL" id="AEV31034.1"/>
    </source>
</evidence>
<sequence length="128" mass="14826">MKLLVISFFILLMASCTSREDETVQIFEESVHNLDLEKVQSMCTEDTRFYFKVAIEPLFKFSGRTELNSVKKIALSLTCTGEGRKRNCSYLDSAGEIHTFELSLVEDFEELGSSRLLIDIERKYFFKE</sequence>